<dbReference type="SUPFAM" id="SSF103473">
    <property type="entry name" value="MFS general substrate transporter"/>
    <property type="match status" value="1"/>
</dbReference>
<name>A0A2S9QG22_9HYPH</name>
<dbReference type="AlphaFoldDB" id="A0A2S9QG22"/>
<feature type="transmembrane region" description="Helical" evidence="8">
    <location>
        <begin position="384"/>
        <end position="406"/>
    </location>
</feature>
<keyword evidence="5 8" id="KW-0812">Transmembrane</keyword>
<dbReference type="CDD" id="cd17324">
    <property type="entry name" value="MFS_NepI_like"/>
    <property type="match status" value="1"/>
</dbReference>
<dbReference type="InterPro" id="IPR011701">
    <property type="entry name" value="MFS"/>
</dbReference>
<dbReference type="GO" id="GO:0005886">
    <property type="term" value="C:plasma membrane"/>
    <property type="evidence" value="ECO:0007669"/>
    <property type="project" value="UniProtKB-SubCell"/>
</dbReference>
<evidence type="ECO:0000259" key="9">
    <source>
        <dbReference type="PROSITE" id="PS50850"/>
    </source>
</evidence>
<dbReference type="GO" id="GO:0022857">
    <property type="term" value="F:transmembrane transporter activity"/>
    <property type="evidence" value="ECO:0007669"/>
    <property type="project" value="InterPro"/>
</dbReference>
<feature type="transmembrane region" description="Helical" evidence="8">
    <location>
        <begin position="323"/>
        <end position="345"/>
    </location>
</feature>
<keyword evidence="6 8" id="KW-1133">Transmembrane helix</keyword>
<evidence type="ECO:0000256" key="6">
    <source>
        <dbReference type="ARBA" id="ARBA00022989"/>
    </source>
</evidence>
<gene>
    <name evidence="10" type="ORF">C5L14_07875</name>
</gene>
<dbReference type="Gene3D" id="1.20.1250.20">
    <property type="entry name" value="MFS general substrate transporter like domains"/>
    <property type="match status" value="2"/>
</dbReference>
<feature type="transmembrane region" description="Helical" evidence="8">
    <location>
        <begin position="89"/>
        <end position="107"/>
    </location>
</feature>
<comment type="caution">
    <text evidence="10">The sequence shown here is derived from an EMBL/GenBank/DDBJ whole genome shotgun (WGS) entry which is preliminary data.</text>
</comment>
<protein>
    <submittedName>
        <fullName evidence="10">MFS transporter</fullName>
    </submittedName>
</protein>
<feature type="domain" description="Major facilitator superfamily (MFS) profile" evidence="9">
    <location>
        <begin position="20"/>
        <end position="412"/>
    </location>
</feature>
<evidence type="ECO:0000256" key="4">
    <source>
        <dbReference type="ARBA" id="ARBA00022475"/>
    </source>
</evidence>
<evidence type="ECO:0000256" key="8">
    <source>
        <dbReference type="SAM" id="Phobius"/>
    </source>
</evidence>
<feature type="transmembrane region" description="Helical" evidence="8">
    <location>
        <begin position="357"/>
        <end position="378"/>
    </location>
</feature>
<keyword evidence="3" id="KW-0813">Transport</keyword>
<evidence type="ECO:0000256" key="7">
    <source>
        <dbReference type="ARBA" id="ARBA00023136"/>
    </source>
</evidence>
<dbReference type="PANTHER" id="PTHR43271:SF1">
    <property type="entry name" value="INNER MEMBRANE TRANSPORT PROTEIN YNFM"/>
    <property type="match status" value="1"/>
</dbReference>
<keyword evidence="7 8" id="KW-0472">Membrane</keyword>
<evidence type="ECO:0000256" key="1">
    <source>
        <dbReference type="ARBA" id="ARBA00004651"/>
    </source>
</evidence>
<keyword evidence="11" id="KW-1185">Reference proteome</keyword>
<feature type="transmembrane region" description="Helical" evidence="8">
    <location>
        <begin position="235"/>
        <end position="255"/>
    </location>
</feature>
<dbReference type="EMBL" id="PUEJ01000003">
    <property type="protein sequence ID" value="PRH88293.1"/>
    <property type="molecule type" value="Genomic_DNA"/>
</dbReference>
<dbReference type="OrthoDB" id="63984at2"/>
<feature type="transmembrane region" description="Helical" evidence="8">
    <location>
        <begin position="26"/>
        <end position="50"/>
    </location>
</feature>
<proteinExistence type="inferred from homology"/>
<sequence>MSAPAACAPPVPHVARGSAAYRKISLALFLAGFGTFSLIYCVQPLLPLLAEEFHVGAAQSSLALSLTTGALAFAIFAAAAVSERFGRRALMFASIGLASLLNLAVAVTPGWHAILALRAAEGVAIGGVPAIAIAYLAEEIEPAGLGFAMGLYIAGTALGGMSGRVLTGILAEFLTWRFAVGIVGLAGLVLALGFVLLLPPSQHFTPRKGFDLRYHLRAWLSHFGREKPGGVPAKPLLFAIAFCGFGSFVTVYNYAGFRLMAPPFDLGPTQTSLIFTVYLFGTLSSSLGGMAADRVGRAPVLIAGLLTMAAGIGLTFLPSLVGIIAGIAVLTSGQFACHAVASGWVGRLGGTSKGHAASLYMLAYYLGASIVGSTGGWFWSAGGWPAVVGFTLVLIVLAIGGAAGLMRHERGERLAR</sequence>
<feature type="transmembrane region" description="Helical" evidence="8">
    <location>
        <begin position="149"/>
        <end position="170"/>
    </location>
</feature>
<evidence type="ECO:0000313" key="10">
    <source>
        <dbReference type="EMBL" id="PRH88293.1"/>
    </source>
</evidence>
<feature type="transmembrane region" description="Helical" evidence="8">
    <location>
        <begin position="62"/>
        <end position="82"/>
    </location>
</feature>
<evidence type="ECO:0000313" key="11">
    <source>
        <dbReference type="Proteomes" id="UP000237682"/>
    </source>
</evidence>
<dbReference type="InterPro" id="IPR036259">
    <property type="entry name" value="MFS_trans_sf"/>
</dbReference>
<feature type="transmembrane region" description="Helical" evidence="8">
    <location>
        <begin position="176"/>
        <end position="198"/>
    </location>
</feature>
<evidence type="ECO:0000256" key="2">
    <source>
        <dbReference type="ARBA" id="ARBA00008335"/>
    </source>
</evidence>
<organism evidence="10 11">
    <name type="scientific">Labrys okinawensis</name>
    <dbReference type="NCBI Taxonomy" id="346911"/>
    <lineage>
        <taxon>Bacteria</taxon>
        <taxon>Pseudomonadati</taxon>
        <taxon>Pseudomonadota</taxon>
        <taxon>Alphaproteobacteria</taxon>
        <taxon>Hyphomicrobiales</taxon>
        <taxon>Xanthobacteraceae</taxon>
        <taxon>Labrys</taxon>
    </lineage>
</organism>
<dbReference type="Proteomes" id="UP000237682">
    <property type="component" value="Unassembled WGS sequence"/>
</dbReference>
<dbReference type="PROSITE" id="PS00216">
    <property type="entry name" value="SUGAR_TRANSPORT_1"/>
    <property type="match status" value="1"/>
</dbReference>
<comment type="similarity">
    <text evidence="2">Belongs to the major facilitator superfamily.</text>
</comment>
<dbReference type="Pfam" id="PF07690">
    <property type="entry name" value="MFS_1"/>
    <property type="match status" value="1"/>
</dbReference>
<feature type="transmembrane region" description="Helical" evidence="8">
    <location>
        <begin position="275"/>
        <end position="292"/>
    </location>
</feature>
<evidence type="ECO:0000256" key="3">
    <source>
        <dbReference type="ARBA" id="ARBA00022448"/>
    </source>
</evidence>
<feature type="transmembrane region" description="Helical" evidence="8">
    <location>
        <begin position="113"/>
        <end position="137"/>
    </location>
</feature>
<dbReference type="InterPro" id="IPR020846">
    <property type="entry name" value="MFS_dom"/>
</dbReference>
<dbReference type="PANTHER" id="PTHR43271">
    <property type="entry name" value="BLL2771 PROTEIN"/>
    <property type="match status" value="1"/>
</dbReference>
<reference evidence="10 11" key="1">
    <citation type="submission" date="2018-02" db="EMBL/GenBank/DDBJ databases">
        <title>Whole genome sequencing of endophytic bacterium.</title>
        <authorList>
            <person name="Eedara R."/>
            <person name="Podile A.R."/>
        </authorList>
    </citation>
    <scope>NUCLEOTIDE SEQUENCE [LARGE SCALE GENOMIC DNA]</scope>
    <source>
        <strain evidence="10 11">RP1T</strain>
    </source>
</reference>
<comment type="subcellular location">
    <subcellularLocation>
        <location evidence="1">Cell membrane</location>
        <topology evidence="1">Multi-pass membrane protein</topology>
    </subcellularLocation>
</comment>
<keyword evidence="4" id="KW-1003">Cell membrane</keyword>
<dbReference type="InterPro" id="IPR005829">
    <property type="entry name" value="Sugar_transporter_CS"/>
</dbReference>
<evidence type="ECO:0000256" key="5">
    <source>
        <dbReference type="ARBA" id="ARBA00022692"/>
    </source>
</evidence>
<dbReference type="PROSITE" id="PS50850">
    <property type="entry name" value="MFS"/>
    <property type="match status" value="1"/>
</dbReference>
<accession>A0A2S9QG22</accession>
<feature type="transmembrane region" description="Helical" evidence="8">
    <location>
        <begin position="299"/>
        <end position="317"/>
    </location>
</feature>